<reference evidence="1" key="1">
    <citation type="submission" date="2019-04" db="EMBL/GenBank/DDBJ databases">
        <title>Microbes associate with the intestines of laboratory mice.</title>
        <authorList>
            <person name="Navarre W."/>
            <person name="Wong E."/>
            <person name="Huang K."/>
            <person name="Tropini C."/>
            <person name="Ng K."/>
            <person name="Yu B."/>
        </authorList>
    </citation>
    <scope>NUCLEOTIDE SEQUENCE</scope>
    <source>
        <strain evidence="1">NM09_H32</strain>
    </source>
</reference>
<dbReference type="EMBL" id="SRYG01000002">
    <property type="protein sequence ID" value="TGY67030.1"/>
    <property type="molecule type" value="Genomic_DNA"/>
</dbReference>
<name>A0AC61RA41_9FIRM</name>
<comment type="caution">
    <text evidence="1">The sequence shown here is derived from an EMBL/GenBank/DDBJ whole genome shotgun (WGS) entry which is preliminary data.</text>
</comment>
<organism evidence="1 2">
    <name type="scientific">Dubosiella muris</name>
    <dbReference type="NCBI Taxonomy" id="3038133"/>
    <lineage>
        <taxon>Bacteria</taxon>
        <taxon>Bacillati</taxon>
        <taxon>Bacillota</taxon>
        <taxon>Erysipelotrichia</taxon>
        <taxon>Erysipelotrichales</taxon>
        <taxon>Erysipelotrichaceae</taxon>
        <taxon>Dubosiella</taxon>
    </lineage>
</organism>
<protein>
    <submittedName>
        <fullName evidence="1">Methylated-DNA--[protein]-cysteine S-methyltransferase</fullName>
    </submittedName>
</protein>
<proteinExistence type="predicted"/>
<evidence type="ECO:0000313" key="2">
    <source>
        <dbReference type="Proteomes" id="UP000308836"/>
    </source>
</evidence>
<dbReference type="Proteomes" id="UP000308836">
    <property type="component" value="Unassembled WGS sequence"/>
</dbReference>
<evidence type="ECO:0000313" key="1">
    <source>
        <dbReference type="EMBL" id="TGY67030.1"/>
    </source>
</evidence>
<sequence length="153" mass="16905">MYFDDYFSPLGKMRITSDGEAITGCWFEDQKQPATKSERSPCPVIVQAKQWLDAYFQGERVPVTFPLRPDGTPFQKEVLATLTNLAYGQTTTYQAVARQMNKGSARAVGRAVARNPILILIPCHRVLGANGKLTGYAGGLARKEALLRREGVL</sequence>
<accession>A0AC61RA41</accession>
<keyword evidence="2" id="KW-1185">Reference proteome</keyword>
<gene>
    <name evidence="1" type="ORF">E5336_01050</name>
</gene>